<evidence type="ECO:0000313" key="9">
    <source>
        <dbReference type="EMBL" id="SFF14274.1"/>
    </source>
</evidence>
<dbReference type="OrthoDB" id="9793120at2"/>
<dbReference type="SUPFAM" id="SSF53335">
    <property type="entry name" value="S-adenosyl-L-methionine-dependent methyltransferases"/>
    <property type="match status" value="1"/>
</dbReference>
<dbReference type="HAMAP" id="MF_00198">
    <property type="entry name" value="Spermidine_synth"/>
    <property type="match status" value="1"/>
</dbReference>
<dbReference type="InterPro" id="IPR029063">
    <property type="entry name" value="SAM-dependent_MTases_sf"/>
</dbReference>
<keyword evidence="10" id="KW-1185">Reference proteome</keyword>
<comment type="catalytic activity">
    <reaction evidence="6">
        <text>S-adenosyl 3-(methylsulfanyl)propylamine + putrescine = S-methyl-5'-thioadenosine + spermidine + H(+)</text>
        <dbReference type="Rhea" id="RHEA:12721"/>
        <dbReference type="ChEBI" id="CHEBI:15378"/>
        <dbReference type="ChEBI" id="CHEBI:17509"/>
        <dbReference type="ChEBI" id="CHEBI:57443"/>
        <dbReference type="ChEBI" id="CHEBI:57834"/>
        <dbReference type="ChEBI" id="CHEBI:326268"/>
        <dbReference type="EC" id="2.5.1.16"/>
    </reaction>
</comment>
<dbReference type="PROSITE" id="PS51006">
    <property type="entry name" value="PABS_2"/>
    <property type="match status" value="1"/>
</dbReference>
<evidence type="ECO:0000256" key="4">
    <source>
        <dbReference type="ARBA" id="ARBA00023115"/>
    </source>
</evidence>
<feature type="binding site" evidence="6">
    <location>
        <position position="86"/>
    </location>
    <ligand>
        <name>spermidine</name>
        <dbReference type="ChEBI" id="CHEBI:57834"/>
    </ligand>
</feature>
<feature type="binding site" evidence="6">
    <location>
        <position position="106"/>
    </location>
    <ligand>
        <name>S-methyl-5'-thioadenosine</name>
        <dbReference type="ChEBI" id="CHEBI:17509"/>
    </ligand>
</feature>
<dbReference type="GO" id="GO:0008295">
    <property type="term" value="P:spermidine biosynthetic process"/>
    <property type="evidence" value="ECO:0007669"/>
    <property type="project" value="UniProtKB-UniRule"/>
</dbReference>
<feature type="binding site" evidence="6">
    <location>
        <position position="62"/>
    </location>
    <ligand>
        <name>spermidine</name>
        <dbReference type="ChEBI" id="CHEBI:57834"/>
    </ligand>
</feature>
<dbReference type="InterPro" id="IPR035246">
    <property type="entry name" value="Spermidine_synt_N"/>
</dbReference>
<accession>A0A1I2G979</accession>
<dbReference type="STRING" id="54.SAMN02745121_07148"/>
<keyword evidence="3 6" id="KW-0745">Spermidine biosynthesis</keyword>
<keyword evidence="4 6" id="KW-0620">Polyamine biosynthesis</keyword>
<feature type="binding site" evidence="6">
    <location>
        <position position="166"/>
    </location>
    <ligand>
        <name>S-methyl-5'-thioadenosine</name>
        <dbReference type="ChEBI" id="CHEBI:17509"/>
    </ligand>
</feature>
<evidence type="ECO:0000256" key="2">
    <source>
        <dbReference type="ARBA" id="ARBA00022679"/>
    </source>
</evidence>
<dbReference type="PANTHER" id="PTHR43317">
    <property type="entry name" value="THERMOSPERMINE SYNTHASE ACAULIS5"/>
    <property type="match status" value="1"/>
</dbReference>
<dbReference type="Proteomes" id="UP000199400">
    <property type="component" value="Unassembled WGS sequence"/>
</dbReference>
<evidence type="ECO:0000256" key="3">
    <source>
        <dbReference type="ARBA" id="ARBA00023066"/>
    </source>
</evidence>
<comment type="subunit">
    <text evidence="6">Homodimer or homotetramer.</text>
</comment>
<evidence type="ECO:0000256" key="5">
    <source>
        <dbReference type="ARBA" id="ARBA00048874"/>
    </source>
</evidence>
<dbReference type="UniPathway" id="UPA00248">
    <property type="reaction ID" value="UER00314"/>
</dbReference>
<comment type="similarity">
    <text evidence="1 6">Belongs to the spermidine/spermine synthase family.</text>
</comment>
<dbReference type="InterPro" id="IPR030374">
    <property type="entry name" value="PABS"/>
</dbReference>
<protein>
    <recommendedName>
        <fullName evidence="6">Polyamine aminopropyltransferase</fullName>
    </recommendedName>
    <alternativeName>
        <fullName evidence="6">Putrescine aminopropyltransferase</fullName>
        <shortName evidence="6">PAPT</shortName>
    </alternativeName>
    <alternativeName>
        <fullName evidence="6">Spermidine synthase</fullName>
        <shortName evidence="6">SPDS</shortName>
        <shortName evidence="6">SPDSY</shortName>
        <ecNumber evidence="6">2.5.1.16</ecNumber>
    </alternativeName>
</protein>
<dbReference type="CDD" id="cd02440">
    <property type="entry name" value="AdoMet_MTases"/>
    <property type="match status" value="1"/>
</dbReference>
<evidence type="ECO:0000256" key="7">
    <source>
        <dbReference type="PROSITE-ProRule" id="PRU00354"/>
    </source>
</evidence>
<gene>
    <name evidence="6" type="primary">speE</name>
    <name evidence="9" type="ORF">SAMN02745121_07148</name>
</gene>
<dbReference type="GO" id="GO:0004766">
    <property type="term" value="F:spermidine synthase activity"/>
    <property type="evidence" value="ECO:0007669"/>
    <property type="project" value="UniProtKB-UniRule"/>
</dbReference>
<proteinExistence type="inferred from homology"/>
<dbReference type="InterPro" id="IPR037163">
    <property type="entry name" value="Spermidine_synt_N_sf"/>
</dbReference>
<feature type="active site" description="Proton acceptor" evidence="6 7">
    <location>
        <position position="157"/>
    </location>
</feature>
<evidence type="ECO:0000259" key="8">
    <source>
        <dbReference type="PROSITE" id="PS51006"/>
    </source>
</evidence>
<dbReference type="Gene3D" id="3.40.50.150">
    <property type="entry name" value="Vaccinia Virus protein VP39"/>
    <property type="match status" value="1"/>
</dbReference>
<feature type="domain" description="PABS" evidence="8">
    <location>
        <begin position="1"/>
        <end position="239"/>
    </location>
</feature>
<dbReference type="InterPro" id="IPR001045">
    <property type="entry name" value="Spermi_synthase"/>
</dbReference>
<reference evidence="10" key="1">
    <citation type="submission" date="2016-10" db="EMBL/GenBank/DDBJ databases">
        <authorList>
            <person name="Varghese N."/>
            <person name="Submissions S."/>
        </authorList>
    </citation>
    <scope>NUCLEOTIDE SEQUENCE [LARGE SCALE GENOMIC DNA]</scope>
    <source>
        <strain evidence="10">ATCC 25963</strain>
    </source>
</reference>
<sequence length="306" mass="33603">MHLVLQEPEIEGVSILYSVERLVAHIKTRYQEAIVADTSAYGRILFLDGLVQSAEADEALYHEALVHPALVLHGRPRRVLVGGTGEGAALREILRHRSVEKVVSVDLDAEVVALCKEHLPSWHAGSLDDPRVELRTEDIFDTLRRAEPGSFDAIVLDVTDPTDEGPSAALFSTRFFELVLRALAGDGVCVLQAGELDPLDLKLARTVRSTLQAVFPHVRFAHGFVPSFHCLWGFALMSRRPLEAEPPDLAARIAALGELQWYTPVSHRAALELPPILRRRIEQPGAVITGDGELLSYTTGPRGQGD</sequence>
<evidence type="ECO:0000256" key="6">
    <source>
        <dbReference type="HAMAP-Rule" id="MF_00198"/>
    </source>
</evidence>
<dbReference type="AlphaFoldDB" id="A0A1I2G979"/>
<keyword evidence="2 6" id="KW-0808">Transferase</keyword>
<comment type="caution">
    <text evidence="6">Lacks conserved residue(s) required for the propagation of feature annotation.</text>
</comment>
<dbReference type="EMBL" id="FOMX01000031">
    <property type="protein sequence ID" value="SFF14274.1"/>
    <property type="molecule type" value="Genomic_DNA"/>
</dbReference>
<evidence type="ECO:0000313" key="10">
    <source>
        <dbReference type="Proteomes" id="UP000199400"/>
    </source>
</evidence>
<dbReference type="PANTHER" id="PTHR43317:SF1">
    <property type="entry name" value="THERMOSPERMINE SYNTHASE ACAULIS5"/>
    <property type="match status" value="1"/>
</dbReference>
<dbReference type="EC" id="2.5.1.16" evidence="6"/>
<comment type="pathway">
    <text evidence="6">Amine and polyamine biosynthesis; spermidine biosynthesis; spermidine from putrescine: step 1/1.</text>
</comment>
<comment type="function">
    <text evidence="6">Catalyzes the irreversible transfer of a propylamine group from the amino donor S-adenosylmethioninamine (decarboxy-AdoMet) to putrescine (1,4-diaminobutane) to yield spermidine.</text>
</comment>
<dbReference type="Pfam" id="PF17284">
    <property type="entry name" value="Spermine_synt_N"/>
    <property type="match status" value="1"/>
</dbReference>
<name>A0A1I2G979_9BACT</name>
<feature type="binding site" evidence="6">
    <location>
        <position position="31"/>
    </location>
    <ligand>
        <name>S-methyl-5'-thioadenosine</name>
        <dbReference type="ChEBI" id="CHEBI:17509"/>
    </ligand>
</feature>
<dbReference type="RefSeq" id="WP_096325818.1">
    <property type="nucleotide sequence ID" value="NZ_FOMX01000031.1"/>
</dbReference>
<organism evidence="9 10">
    <name type="scientific">Nannocystis exedens</name>
    <dbReference type="NCBI Taxonomy" id="54"/>
    <lineage>
        <taxon>Bacteria</taxon>
        <taxon>Pseudomonadati</taxon>
        <taxon>Myxococcota</taxon>
        <taxon>Polyangia</taxon>
        <taxon>Nannocystales</taxon>
        <taxon>Nannocystaceae</taxon>
        <taxon>Nannocystis</taxon>
    </lineage>
</organism>
<evidence type="ECO:0000256" key="1">
    <source>
        <dbReference type="ARBA" id="ARBA00007867"/>
    </source>
</evidence>
<comment type="catalytic activity">
    <reaction evidence="5">
        <text>S-adenosyl 3-(methylsulfanyl)propylamine + spermidine = thermospermine + S-methyl-5'-thioadenosine + H(+)</text>
        <dbReference type="Rhea" id="RHEA:30515"/>
        <dbReference type="ChEBI" id="CHEBI:15378"/>
        <dbReference type="ChEBI" id="CHEBI:17509"/>
        <dbReference type="ChEBI" id="CHEBI:57443"/>
        <dbReference type="ChEBI" id="CHEBI:57834"/>
        <dbReference type="ChEBI" id="CHEBI:59903"/>
        <dbReference type="EC" id="2.5.1.79"/>
    </reaction>
</comment>
<dbReference type="Gene3D" id="2.30.140.10">
    <property type="entry name" value="Spermidine synthase, tetramerisation domain"/>
    <property type="match status" value="1"/>
</dbReference>
<dbReference type="GO" id="GO:0010487">
    <property type="term" value="F:thermospermine synthase activity"/>
    <property type="evidence" value="ECO:0007669"/>
    <property type="project" value="UniProtKB-EC"/>
</dbReference>
<dbReference type="Pfam" id="PF01564">
    <property type="entry name" value="Spermine_synth"/>
    <property type="match status" value="1"/>
</dbReference>